<organism evidence="11 12">
    <name type="scientific">Laodelphax striatellus</name>
    <name type="common">Small brown planthopper</name>
    <name type="synonym">Delphax striatella</name>
    <dbReference type="NCBI Taxonomy" id="195883"/>
    <lineage>
        <taxon>Eukaryota</taxon>
        <taxon>Metazoa</taxon>
        <taxon>Ecdysozoa</taxon>
        <taxon>Arthropoda</taxon>
        <taxon>Hexapoda</taxon>
        <taxon>Insecta</taxon>
        <taxon>Pterygota</taxon>
        <taxon>Neoptera</taxon>
        <taxon>Paraneoptera</taxon>
        <taxon>Hemiptera</taxon>
        <taxon>Auchenorrhyncha</taxon>
        <taxon>Fulgoroidea</taxon>
        <taxon>Delphacidae</taxon>
        <taxon>Criomorphinae</taxon>
        <taxon>Laodelphax</taxon>
    </lineage>
</organism>
<evidence type="ECO:0000256" key="3">
    <source>
        <dbReference type="ARBA" id="ARBA00022606"/>
    </source>
</evidence>
<keyword evidence="8" id="KW-0675">Receptor</keyword>
<dbReference type="AlphaFoldDB" id="A0A482X8X1"/>
<dbReference type="InParanoid" id="A0A482X8X1"/>
<evidence type="ECO:0000256" key="9">
    <source>
        <dbReference type="ARBA" id="ARBA00023224"/>
    </source>
</evidence>
<dbReference type="PANTHER" id="PTHR21137:SF35">
    <property type="entry name" value="ODORANT RECEPTOR 19A-RELATED"/>
    <property type="match status" value="1"/>
</dbReference>
<dbReference type="PANTHER" id="PTHR21137">
    <property type="entry name" value="ODORANT RECEPTOR"/>
    <property type="match status" value="1"/>
</dbReference>
<evidence type="ECO:0000256" key="8">
    <source>
        <dbReference type="ARBA" id="ARBA00023170"/>
    </source>
</evidence>
<dbReference type="OrthoDB" id="6604226at2759"/>
<evidence type="ECO:0000256" key="1">
    <source>
        <dbReference type="ARBA" id="ARBA00004651"/>
    </source>
</evidence>
<dbReference type="GO" id="GO:0005886">
    <property type="term" value="C:plasma membrane"/>
    <property type="evidence" value="ECO:0007669"/>
    <property type="project" value="UniProtKB-SubCell"/>
</dbReference>
<dbReference type="SMR" id="A0A482X8X1"/>
<evidence type="ECO:0000256" key="6">
    <source>
        <dbReference type="ARBA" id="ARBA00022989"/>
    </source>
</evidence>
<comment type="subcellular location">
    <subcellularLocation>
        <location evidence="1">Cell membrane</location>
        <topology evidence="1">Multi-pass membrane protein</topology>
    </subcellularLocation>
</comment>
<keyword evidence="12" id="KW-1185">Reference proteome</keyword>
<evidence type="ECO:0000313" key="12">
    <source>
        <dbReference type="Proteomes" id="UP000291343"/>
    </source>
</evidence>
<dbReference type="InterPro" id="IPR004117">
    <property type="entry name" value="7tm6_olfct_rcpt"/>
</dbReference>
<dbReference type="GO" id="GO:0004984">
    <property type="term" value="F:olfactory receptor activity"/>
    <property type="evidence" value="ECO:0007669"/>
    <property type="project" value="InterPro"/>
</dbReference>
<keyword evidence="9" id="KW-0807">Transducer</keyword>
<keyword evidence="5" id="KW-0552">Olfaction</keyword>
<evidence type="ECO:0000256" key="5">
    <source>
        <dbReference type="ARBA" id="ARBA00022725"/>
    </source>
</evidence>
<accession>A0A482X8X1</accession>
<keyword evidence="2" id="KW-1003">Cell membrane</keyword>
<evidence type="ECO:0000256" key="10">
    <source>
        <dbReference type="SAM" id="Phobius"/>
    </source>
</evidence>
<evidence type="ECO:0000313" key="11">
    <source>
        <dbReference type="EMBL" id="RZF42193.1"/>
    </source>
</evidence>
<dbReference type="Pfam" id="PF02949">
    <property type="entry name" value="7tm_6"/>
    <property type="match status" value="1"/>
</dbReference>
<name>A0A482X8X1_LAOST</name>
<feature type="transmembrane region" description="Helical" evidence="10">
    <location>
        <begin position="20"/>
        <end position="39"/>
    </location>
</feature>
<sequence>MRPRWNNFQARYQSIEDLIVLAFMTIIVCEIGWSFNKIVAMVEITKSKLYPASQPLSDIQKSIIEKMTEELLVIIKTFAFIVAGFSLINGFIPFLHGIFFISRRDINNVSQEQIPMPVECWIPYKLENVITYIIFVSPQVLMFAICSFVGFIWFAPFITSLFHLMKEIDILCHSIKDMDYWLKEKPDTDYDFHLKQYFKGVIEHHQNICRTVQQLNEALSVFLFLFNCVCCAQICVSLYSCFENGQLERAIADCNWMSKPKWFRSSLRIMILRSIPSCGHEIRRLRAFALLSDNEPV</sequence>
<dbReference type="Proteomes" id="UP000291343">
    <property type="component" value="Unassembled WGS sequence"/>
</dbReference>
<feature type="transmembrane region" description="Helical" evidence="10">
    <location>
        <begin position="129"/>
        <end position="155"/>
    </location>
</feature>
<proteinExistence type="predicted"/>
<keyword evidence="3" id="KW-0716">Sensory transduction</keyword>
<keyword evidence="4 10" id="KW-0812">Transmembrane</keyword>
<evidence type="ECO:0008006" key="13">
    <source>
        <dbReference type="Google" id="ProtNLM"/>
    </source>
</evidence>
<dbReference type="FunCoup" id="A0A482X8X1">
    <property type="interactions" value="25"/>
</dbReference>
<keyword evidence="7 10" id="KW-0472">Membrane</keyword>
<evidence type="ECO:0000256" key="7">
    <source>
        <dbReference type="ARBA" id="ARBA00023136"/>
    </source>
</evidence>
<reference evidence="11 12" key="1">
    <citation type="journal article" date="2017" name="Gigascience">
        <title>Genome sequence of the small brown planthopper, Laodelphax striatellus.</title>
        <authorList>
            <person name="Zhu J."/>
            <person name="Jiang F."/>
            <person name="Wang X."/>
            <person name="Yang P."/>
            <person name="Bao Y."/>
            <person name="Zhao W."/>
            <person name="Wang W."/>
            <person name="Lu H."/>
            <person name="Wang Q."/>
            <person name="Cui N."/>
            <person name="Li J."/>
            <person name="Chen X."/>
            <person name="Luo L."/>
            <person name="Yu J."/>
            <person name="Kang L."/>
            <person name="Cui F."/>
        </authorList>
    </citation>
    <scope>NUCLEOTIDE SEQUENCE [LARGE SCALE GENOMIC DNA]</scope>
    <source>
        <strain evidence="11">Lst14</strain>
    </source>
</reference>
<evidence type="ECO:0000256" key="4">
    <source>
        <dbReference type="ARBA" id="ARBA00022692"/>
    </source>
</evidence>
<keyword evidence="6 10" id="KW-1133">Transmembrane helix</keyword>
<dbReference type="GO" id="GO:0005549">
    <property type="term" value="F:odorant binding"/>
    <property type="evidence" value="ECO:0007669"/>
    <property type="project" value="InterPro"/>
</dbReference>
<protein>
    <recommendedName>
        <fullName evidence="13">Odorant receptor</fullName>
    </recommendedName>
</protein>
<dbReference type="EMBL" id="QKKF02015335">
    <property type="protein sequence ID" value="RZF42193.1"/>
    <property type="molecule type" value="Genomic_DNA"/>
</dbReference>
<feature type="transmembrane region" description="Helical" evidence="10">
    <location>
        <begin position="71"/>
        <end position="92"/>
    </location>
</feature>
<comment type="caution">
    <text evidence="11">The sequence shown here is derived from an EMBL/GenBank/DDBJ whole genome shotgun (WGS) entry which is preliminary data.</text>
</comment>
<evidence type="ECO:0000256" key="2">
    <source>
        <dbReference type="ARBA" id="ARBA00022475"/>
    </source>
</evidence>
<gene>
    <name evidence="11" type="ORF">LSTR_LSTR004342</name>
</gene>
<dbReference type="GO" id="GO:0007165">
    <property type="term" value="P:signal transduction"/>
    <property type="evidence" value="ECO:0007669"/>
    <property type="project" value="UniProtKB-KW"/>
</dbReference>